<evidence type="ECO:0000256" key="4">
    <source>
        <dbReference type="SAM" id="MobiDB-lite"/>
    </source>
</evidence>
<dbReference type="PROSITE" id="PS50949">
    <property type="entry name" value="HTH_GNTR"/>
    <property type="match status" value="1"/>
</dbReference>
<reference evidence="7" key="1">
    <citation type="journal article" date="2019" name="Int. J. Syst. Evol. Microbiol.">
        <title>The Global Catalogue of Microorganisms (GCM) 10K type strain sequencing project: providing services to taxonomists for standard genome sequencing and annotation.</title>
        <authorList>
            <consortium name="The Broad Institute Genomics Platform"/>
            <consortium name="The Broad Institute Genome Sequencing Center for Infectious Disease"/>
            <person name="Wu L."/>
            <person name="Ma J."/>
        </authorList>
    </citation>
    <scope>NUCLEOTIDE SEQUENCE [LARGE SCALE GENOMIC DNA]</scope>
    <source>
        <strain evidence="7">NBRC 113072</strain>
    </source>
</reference>
<dbReference type="SUPFAM" id="SSF46785">
    <property type="entry name" value="Winged helix' DNA-binding domain"/>
    <property type="match status" value="1"/>
</dbReference>
<evidence type="ECO:0000313" key="6">
    <source>
        <dbReference type="EMBL" id="GMA38757.1"/>
    </source>
</evidence>
<dbReference type="InterPro" id="IPR000524">
    <property type="entry name" value="Tscrpt_reg_HTH_GntR"/>
</dbReference>
<feature type="compositionally biased region" description="Low complexity" evidence="4">
    <location>
        <begin position="256"/>
        <end position="265"/>
    </location>
</feature>
<proteinExistence type="predicted"/>
<dbReference type="Pfam" id="PF07729">
    <property type="entry name" value="FCD"/>
    <property type="match status" value="1"/>
</dbReference>
<evidence type="ECO:0000313" key="7">
    <source>
        <dbReference type="Proteomes" id="UP001157126"/>
    </source>
</evidence>
<dbReference type="Pfam" id="PF00392">
    <property type="entry name" value="GntR"/>
    <property type="match status" value="1"/>
</dbReference>
<dbReference type="Gene3D" id="1.20.120.530">
    <property type="entry name" value="GntR ligand-binding domain-like"/>
    <property type="match status" value="1"/>
</dbReference>
<comment type="caution">
    <text evidence="6">The sequence shown here is derived from an EMBL/GenBank/DDBJ whole genome shotgun (WGS) entry which is preliminary data.</text>
</comment>
<gene>
    <name evidence="6" type="ORF">GCM10025883_08020</name>
</gene>
<feature type="region of interest" description="Disordered" evidence="4">
    <location>
        <begin position="236"/>
        <end position="279"/>
    </location>
</feature>
<dbReference type="SMART" id="SM00345">
    <property type="entry name" value="HTH_GNTR"/>
    <property type="match status" value="1"/>
</dbReference>
<keyword evidence="2" id="KW-0238">DNA-binding</keyword>
<dbReference type="InterPro" id="IPR036388">
    <property type="entry name" value="WH-like_DNA-bd_sf"/>
</dbReference>
<dbReference type="PANTHER" id="PTHR43537">
    <property type="entry name" value="TRANSCRIPTIONAL REGULATOR, GNTR FAMILY"/>
    <property type="match status" value="1"/>
</dbReference>
<keyword evidence="7" id="KW-1185">Reference proteome</keyword>
<evidence type="ECO:0000256" key="3">
    <source>
        <dbReference type="ARBA" id="ARBA00023163"/>
    </source>
</evidence>
<evidence type="ECO:0000259" key="5">
    <source>
        <dbReference type="PROSITE" id="PS50949"/>
    </source>
</evidence>
<dbReference type="PANTHER" id="PTHR43537:SF44">
    <property type="entry name" value="GNTR FAMILY REGULATORY PROTEIN"/>
    <property type="match status" value="1"/>
</dbReference>
<dbReference type="SUPFAM" id="SSF48008">
    <property type="entry name" value="GntR ligand-binding domain-like"/>
    <property type="match status" value="1"/>
</dbReference>
<feature type="domain" description="HTH gntR-type" evidence="5">
    <location>
        <begin position="20"/>
        <end position="87"/>
    </location>
</feature>
<protein>
    <submittedName>
        <fullName evidence="6">Transcriptional regulator</fullName>
    </submittedName>
</protein>
<dbReference type="InterPro" id="IPR011711">
    <property type="entry name" value="GntR_C"/>
</dbReference>
<keyword evidence="3" id="KW-0804">Transcription</keyword>
<keyword evidence="1" id="KW-0805">Transcription regulation</keyword>
<sequence>MAVPDIGSKGVESMSADTRGDLHQHVLDALGLDITAGRLAPGQVLSIDALSEQLEVSRSVVREAIRVLTSMGLVQSRRRVGTVVRAASGWSLFDPTLIRWRLAGRDRLDQLHALTELREAVEPMAARLAAERADGQDRSELVALAARLWEAGMSGEPERFLEIDVEFHDALLRASGNPMFAQLGSTVTEILAGRTRHGLVPAIPQQAALQDHVDVATAIQRGDADAASDAMNRIVRRSNEEMDELFREGDPEPTEPTDAPTPGTASSATELPGDDRPLD</sequence>
<dbReference type="EMBL" id="BSUO01000001">
    <property type="protein sequence ID" value="GMA38757.1"/>
    <property type="molecule type" value="Genomic_DNA"/>
</dbReference>
<dbReference type="InterPro" id="IPR036390">
    <property type="entry name" value="WH_DNA-bd_sf"/>
</dbReference>
<feature type="compositionally biased region" description="Basic and acidic residues" evidence="4">
    <location>
        <begin position="237"/>
        <end position="250"/>
    </location>
</feature>
<evidence type="ECO:0000256" key="2">
    <source>
        <dbReference type="ARBA" id="ARBA00023125"/>
    </source>
</evidence>
<dbReference type="CDD" id="cd07377">
    <property type="entry name" value="WHTH_GntR"/>
    <property type="match status" value="1"/>
</dbReference>
<accession>A0ABQ6ILE3</accession>
<evidence type="ECO:0000256" key="1">
    <source>
        <dbReference type="ARBA" id="ARBA00023015"/>
    </source>
</evidence>
<organism evidence="6 7">
    <name type="scientific">Mobilicoccus caccae</name>
    <dbReference type="NCBI Taxonomy" id="1859295"/>
    <lineage>
        <taxon>Bacteria</taxon>
        <taxon>Bacillati</taxon>
        <taxon>Actinomycetota</taxon>
        <taxon>Actinomycetes</taxon>
        <taxon>Micrococcales</taxon>
        <taxon>Dermatophilaceae</taxon>
        <taxon>Mobilicoccus</taxon>
    </lineage>
</organism>
<dbReference type="Gene3D" id="1.10.10.10">
    <property type="entry name" value="Winged helix-like DNA-binding domain superfamily/Winged helix DNA-binding domain"/>
    <property type="match status" value="1"/>
</dbReference>
<dbReference type="SMART" id="SM00895">
    <property type="entry name" value="FCD"/>
    <property type="match status" value="1"/>
</dbReference>
<name>A0ABQ6ILE3_9MICO</name>
<dbReference type="InterPro" id="IPR008920">
    <property type="entry name" value="TF_FadR/GntR_C"/>
</dbReference>
<dbReference type="Proteomes" id="UP001157126">
    <property type="component" value="Unassembled WGS sequence"/>
</dbReference>